<evidence type="ECO:0000313" key="9">
    <source>
        <dbReference type="WBParaSite" id="NBR_0000611601-mRNA-1"/>
    </source>
</evidence>
<dbReference type="GO" id="GO:0002098">
    <property type="term" value="P:tRNA wobble uridine modification"/>
    <property type="evidence" value="ECO:0007669"/>
    <property type="project" value="TreeGrafter"/>
</dbReference>
<dbReference type="Pfam" id="PF13532">
    <property type="entry name" value="2OG-FeII_Oxy_2"/>
    <property type="match status" value="1"/>
</dbReference>
<dbReference type="GO" id="GO:0008757">
    <property type="term" value="F:S-adenosylmethionine-dependent methyltransferase activity"/>
    <property type="evidence" value="ECO:0007669"/>
    <property type="project" value="InterPro"/>
</dbReference>
<dbReference type="InterPro" id="IPR005123">
    <property type="entry name" value="Oxoglu/Fe-dep_dioxygenase_dom"/>
</dbReference>
<dbReference type="PANTHER" id="PTHR13069">
    <property type="entry name" value="ALKYLATED DNA REPAIR PROTEIN ALKB HOMOLOG 8"/>
    <property type="match status" value="1"/>
</dbReference>
<dbReference type="GO" id="GO:0106335">
    <property type="term" value="F:tRNA (5-carboxymethyluridine(34)-5-O)-methyltransferase activity"/>
    <property type="evidence" value="ECO:0007669"/>
    <property type="project" value="TreeGrafter"/>
</dbReference>
<evidence type="ECO:0000256" key="3">
    <source>
        <dbReference type="ARBA" id="ARBA00022679"/>
    </source>
</evidence>
<reference evidence="9" key="1">
    <citation type="submission" date="2016-04" db="UniProtKB">
        <authorList>
            <consortium name="WormBaseParasite"/>
        </authorList>
    </citation>
    <scope>IDENTIFICATION</scope>
</reference>
<dbReference type="PROSITE" id="PS51471">
    <property type="entry name" value="FE2OG_OXY"/>
    <property type="match status" value="1"/>
</dbReference>
<feature type="domain" description="Fe2OG dioxygenase" evidence="6">
    <location>
        <begin position="116"/>
        <end position="221"/>
    </location>
</feature>
<gene>
    <name evidence="7" type="ORF">NBR_LOCUS6117</name>
</gene>
<keyword evidence="3" id="KW-0808">Transferase</keyword>
<dbReference type="InterPro" id="IPR027450">
    <property type="entry name" value="AlkB-like"/>
</dbReference>
<dbReference type="Gene3D" id="3.40.50.150">
    <property type="entry name" value="Vaccinia Virus protein VP39"/>
    <property type="match status" value="1"/>
</dbReference>
<evidence type="ECO:0000256" key="5">
    <source>
        <dbReference type="ARBA" id="ARBA00022884"/>
    </source>
</evidence>
<evidence type="ECO:0000256" key="4">
    <source>
        <dbReference type="ARBA" id="ARBA00022833"/>
    </source>
</evidence>
<keyword evidence="4" id="KW-0862">Zinc</keyword>
<dbReference type="GO" id="GO:0000049">
    <property type="term" value="F:tRNA binding"/>
    <property type="evidence" value="ECO:0007669"/>
    <property type="project" value="TreeGrafter"/>
</dbReference>
<evidence type="ECO:0000259" key="6">
    <source>
        <dbReference type="PROSITE" id="PS51471"/>
    </source>
</evidence>
<dbReference type="AlphaFoldDB" id="A0A158QX18"/>
<dbReference type="Gene3D" id="2.60.120.590">
    <property type="entry name" value="Alpha-ketoglutarate-dependent dioxygenase AlkB-like"/>
    <property type="match status" value="1"/>
</dbReference>
<dbReference type="GO" id="GO:0030488">
    <property type="term" value="P:tRNA methylation"/>
    <property type="evidence" value="ECO:0007669"/>
    <property type="project" value="TreeGrafter"/>
</dbReference>
<dbReference type="SUPFAM" id="SSF53335">
    <property type="entry name" value="S-adenosyl-L-methionine-dependent methyltransferases"/>
    <property type="match status" value="1"/>
</dbReference>
<protein>
    <submittedName>
        <fullName evidence="9">Alkylated DNA repair protein alkB homolog 8 (inferred by orthology to a human protein)</fullName>
    </submittedName>
</protein>
<dbReference type="InterPro" id="IPR029063">
    <property type="entry name" value="SAM-dependent_MTases_sf"/>
</dbReference>
<sequence length="486" mass="55035">MMYFNPAKERPVGCRLDGGKLARKTHKSWAQLKRHDPDVVISEEPTEHLFVSNSSVLCGVTLEELEEVFLPFDSNAIFTVFPNKSINAAFKPTSPMPAIVEQLIDRLTGEKVIAFRPDQVTVNIYEAGQGIPPHFDTHSAFEDPIVSLSMCSDVVMEFKDAANSALICPVLLKRRSLCLIGGESRYRWKHGIVNRKYDINPLTNRLMRRELRVSLTLRKIRHEPCQCPFKEFCDWDRGGEMAVPSDESAAQRIEKLYVNGVYDNIASHFDETRFSSWSGVKRFLDSLPDYSLVYDIGCGNGKYLLLKNSLCKIGCDMSRMLCEIADGKGCMVVHADGLAIPFREVADAVLSIAVLHHMALLSRRQQLIKEILRVSIVTVYNIVNIRDITNLGVKKYAKMRENKDISTDAAQLDRLLIHDGKDFVQQDMLVPWRIDEKGETFLRYYHVFAEGEMEELLRSVGGCTIDSIEKEQGNYIATITKTCNIS</sequence>
<dbReference type="Proteomes" id="UP000271162">
    <property type="component" value="Unassembled WGS sequence"/>
</dbReference>
<keyword evidence="2" id="KW-0489">Methyltransferase</keyword>
<dbReference type="Pfam" id="PF08241">
    <property type="entry name" value="Methyltransf_11"/>
    <property type="match status" value="1"/>
</dbReference>
<comment type="cofactor">
    <cofactor evidence="1">
        <name>Fe(2+)</name>
        <dbReference type="ChEBI" id="CHEBI:29033"/>
    </cofactor>
</comment>
<dbReference type="CDD" id="cd02440">
    <property type="entry name" value="AdoMet_MTases"/>
    <property type="match status" value="1"/>
</dbReference>
<evidence type="ECO:0000256" key="2">
    <source>
        <dbReference type="ARBA" id="ARBA00022603"/>
    </source>
</evidence>
<reference evidence="7 8" key="2">
    <citation type="submission" date="2018-11" db="EMBL/GenBank/DDBJ databases">
        <authorList>
            <consortium name="Pathogen Informatics"/>
        </authorList>
    </citation>
    <scope>NUCLEOTIDE SEQUENCE [LARGE SCALE GENOMIC DNA]</scope>
</reference>
<evidence type="ECO:0000313" key="7">
    <source>
        <dbReference type="EMBL" id="VDL69706.1"/>
    </source>
</evidence>
<dbReference type="WBParaSite" id="NBR_0000611601-mRNA-1">
    <property type="protein sequence ID" value="NBR_0000611601-mRNA-1"/>
    <property type="gene ID" value="NBR_0000611601"/>
</dbReference>
<dbReference type="InterPro" id="IPR051422">
    <property type="entry name" value="AlkB_tRNA_MeTrf/Diox"/>
</dbReference>
<dbReference type="EMBL" id="UYSL01019778">
    <property type="protein sequence ID" value="VDL69706.1"/>
    <property type="molecule type" value="Genomic_DNA"/>
</dbReference>
<dbReference type="STRING" id="27835.A0A158QX18"/>
<dbReference type="PANTHER" id="PTHR13069:SF37">
    <property type="entry name" value="FIRE DANCER"/>
    <property type="match status" value="1"/>
</dbReference>
<proteinExistence type="predicted"/>
<evidence type="ECO:0000256" key="1">
    <source>
        <dbReference type="ARBA" id="ARBA00001954"/>
    </source>
</evidence>
<name>A0A158QX18_NIPBR</name>
<dbReference type="GO" id="GO:0005737">
    <property type="term" value="C:cytoplasm"/>
    <property type="evidence" value="ECO:0007669"/>
    <property type="project" value="TreeGrafter"/>
</dbReference>
<dbReference type="OMA" id="ICECIYP"/>
<dbReference type="InterPro" id="IPR013216">
    <property type="entry name" value="Methyltransf_11"/>
</dbReference>
<keyword evidence="5" id="KW-0694">RNA-binding</keyword>
<dbReference type="SUPFAM" id="SSF51197">
    <property type="entry name" value="Clavaminate synthase-like"/>
    <property type="match status" value="1"/>
</dbReference>
<accession>A0A158QX18</accession>
<dbReference type="InterPro" id="IPR037151">
    <property type="entry name" value="AlkB-like_sf"/>
</dbReference>
<evidence type="ECO:0000313" key="8">
    <source>
        <dbReference type="Proteomes" id="UP000271162"/>
    </source>
</evidence>
<dbReference type="GO" id="GO:0005634">
    <property type="term" value="C:nucleus"/>
    <property type="evidence" value="ECO:0007669"/>
    <property type="project" value="TreeGrafter"/>
</dbReference>
<keyword evidence="8" id="KW-1185">Reference proteome</keyword>
<organism evidence="9">
    <name type="scientific">Nippostrongylus brasiliensis</name>
    <name type="common">Rat hookworm</name>
    <dbReference type="NCBI Taxonomy" id="27835"/>
    <lineage>
        <taxon>Eukaryota</taxon>
        <taxon>Metazoa</taxon>
        <taxon>Ecdysozoa</taxon>
        <taxon>Nematoda</taxon>
        <taxon>Chromadorea</taxon>
        <taxon>Rhabditida</taxon>
        <taxon>Rhabditina</taxon>
        <taxon>Rhabditomorpha</taxon>
        <taxon>Strongyloidea</taxon>
        <taxon>Heligmosomidae</taxon>
        <taxon>Nippostrongylus</taxon>
    </lineage>
</organism>